<dbReference type="SUPFAM" id="SSF56601">
    <property type="entry name" value="beta-lactamase/transpeptidase-like"/>
    <property type="match status" value="1"/>
</dbReference>
<dbReference type="InterPro" id="IPR001466">
    <property type="entry name" value="Beta-lactam-related"/>
</dbReference>
<protein>
    <recommendedName>
        <fullName evidence="1">Beta-lactamase-related domain-containing protein</fullName>
    </recommendedName>
</protein>
<evidence type="ECO:0000313" key="2">
    <source>
        <dbReference type="EMBL" id="SUP59085.1"/>
    </source>
</evidence>
<proteinExistence type="predicted"/>
<evidence type="ECO:0000259" key="1">
    <source>
        <dbReference type="Pfam" id="PF00144"/>
    </source>
</evidence>
<feature type="domain" description="Beta-lactamase-related" evidence="1">
    <location>
        <begin position="2"/>
        <end position="64"/>
    </location>
</feature>
<sequence length="106" mass="11802">MTAAMMIQIINESKFTSSPISEDTPIARWYPDLNKGANITISQLLTHTSGIVDLKSERDPGFIMTEDQAIQATVNRINASKLSLNHFTTIMTTISYSLGLFVRKHT</sequence>
<dbReference type="Gene3D" id="3.40.710.10">
    <property type="entry name" value="DD-peptidase/beta-lactamase superfamily"/>
    <property type="match status" value="1"/>
</dbReference>
<name>A0A380P1R1_WEIVI</name>
<dbReference type="Pfam" id="PF00144">
    <property type="entry name" value="Beta-lactamase"/>
    <property type="match status" value="1"/>
</dbReference>
<dbReference type="AlphaFoldDB" id="A0A380P1R1"/>
<dbReference type="InterPro" id="IPR012338">
    <property type="entry name" value="Beta-lactam/transpept-like"/>
</dbReference>
<evidence type="ECO:0000313" key="3">
    <source>
        <dbReference type="Proteomes" id="UP000254621"/>
    </source>
</evidence>
<dbReference type="EMBL" id="UHIV01000004">
    <property type="protein sequence ID" value="SUP59085.1"/>
    <property type="molecule type" value="Genomic_DNA"/>
</dbReference>
<gene>
    <name evidence="2" type="ORF">NCTC13645_01337</name>
</gene>
<accession>A0A380P1R1</accession>
<organism evidence="2 3">
    <name type="scientific">Weissella viridescens</name>
    <name type="common">Lactobacillus viridescens</name>
    <dbReference type="NCBI Taxonomy" id="1629"/>
    <lineage>
        <taxon>Bacteria</taxon>
        <taxon>Bacillati</taxon>
        <taxon>Bacillota</taxon>
        <taxon>Bacilli</taxon>
        <taxon>Lactobacillales</taxon>
        <taxon>Lactobacillaceae</taxon>
        <taxon>Weissella</taxon>
    </lineage>
</organism>
<reference evidence="2 3" key="1">
    <citation type="submission" date="2018-06" db="EMBL/GenBank/DDBJ databases">
        <authorList>
            <consortium name="Pathogen Informatics"/>
            <person name="Doyle S."/>
        </authorList>
    </citation>
    <scope>NUCLEOTIDE SEQUENCE [LARGE SCALE GENOMIC DNA]</scope>
    <source>
        <strain evidence="2 3">NCTC13645</strain>
    </source>
</reference>
<dbReference type="Proteomes" id="UP000254621">
    <property type="component" value="Unassembled WGS sequence"/>
</dbReference>